<organism evidence="1">
    <name type="scientific">Kahliella matisi</name>
    <dbReference type="NCBI Taxonomy" id="479472"/>
    <lineage>
        <taxon>Eukaryota</taxon>
        <taxon>Sar</taxon>
        <taxon>Alveolata</taxon>
        <taxon>Ciliophora</taxon>
        <taxon>Intramacronucleata</taxon>
        <taxon>Spirotrichea</taxon>
        <taxon>Stichotrichia</taxon>
        <taxon>Stichotrichida</taxon>
        <taxon>Kahliellidae</taxon>
        <taxon>Kahliella</taxon>
    </lineage>
</organism>
<name>B8X448_9STIC</name>
<dbReference type="AlphaFoldDB" id="B8X448"/>
<accession>B8X448</accession>
<sequence length="211" mass="24366">MPFTLSAVENHIFNKEKQLGLGATHYPFFQDVIKRYGYVGQVRDSSLKEVQNEINISFKKLDEQGTPLNQYFRAEKGFDHGNYDVEYILALGYLNCYHLSEEENLDSLWGIVNPDITDTVSKERLLTVIKMILYYAVEVPQEIITLDTEIDASVRDYIAKVHSQSRQTLATFEQTLPEQVSREQLKDILPYEKWSSAFRIRAHLAPELAKA</sequence>
<evidence type="ECO:0000313" key="1">
    <source>
        <dbReference type="EMBL" id="ACK37610.1"/>
    </source>
</evidence>
<proteinExistence type="predicted"/>
<protein>
    <submittedName>
        <fullName evidence="1">Uncharacterized protein</fullName>
    </submittedName>
</protein>
<dbReference type="EMBL" id="FJ156072">
    <property type="protein sequence ID" value="ACK37610.1"/>
    <property type="molecule type" value="Genomic_DNA"/>
</dbReference>
<reference evidence="1" key="1">
    <citation type="journal article" date="2014" name="Eur. J. Protist.">
        <title>Telomere repeats and macronuclear DNA organization in the soil ciliate Kahliella matisi (Ciliophora, Hypotricha).</title>
        <authorList>
            <person name="Spakova T."/>
            <person name="Pristas P."/>
            <person name="Javorsky P."/>
        </authorList>
    </citation>
    <scope>NUCLEOTIDE SEQUENCE</scope>
    <source>
        <strain evidence="1">TT2005</strain>
    </source>
</reference>